<dbReference type="CDD" id="cd12148">
    <property type="entry name" value="fungal_TF_MHR"/>
    <property type="match status" value="1"/>
</dbReference>
<proteinExistence type="predicted"/>
<keyword evidence="11" id="KW-1185">Reference proteome</keyword>
<dbReference type="GO" id="GO:0000981">
    <property type="term" value="F:DNA-binding transcription factor activity, RNA polymerase II-specific"/>
    <property type="evidence" value="ECO:0007669"/>
    <property type="project" value="InterPro"/>
</dbReference>
<comment type="caution">
    <text evidence="10">The sequence shown here is derived from an EMBL/GenBank/DDBJ whole genome shotgun (WGS) entry which is preliminary data.</text>
</comment>
<dbReference type="GO" id="GO:0006351">
    <property type="term" value="P:DNA-templated transcription"/>
    <property type="evidence" value="ECO:0007669"/>
    <property type="project" value="InterPro"/>
</dbReference>
<feature type="compositionally biased region" description="Polar residues" evidence="8">
    <location>
        <begin position="208"/>
        <end position="229"/>
    </location>
</feature>
<evidence type="ECO:0000256" key="3">
    <source>
        <dbReference type="ARBA" id="ARBA00022833"/>
    </source>
</evidence>
<evidence type="ECO:0000313" key="10">
    <source>
        <dbReference type="EMBL" id="CAF9938391.1"/>
    </source>
</evidence>
<dbReference type="PANTHER" id="PTHR31845:SF39">
    <property type="entry name" value="TRANSCRIPTION FACTOR PBCR-RELATED"/>
    <property type="match status" value="1"/>
</dbReference>
<dbReference type="Proteomes" id="UP000664203">
    <property type="component" value="Unassembled WGS sequence"/>
</dbReference>
<evidence type="ECO:0000256" key="7">
    <source>
        <dbReference type="ARBA" id="ARBA00023242"/>
    </source>
</evidence>
<keyword evidence="3" id="KW-0862">Zinc</keyword>
<dbReference type="OrthoDB" id="8062037at2759"/>
<dbReference type="CDD" id="cd00067">
    <property type="entry name" value="GAL4"/>
    <property type="match status" value="1"/>
</dbReference>
<dbReference type="PROSITE" id="PS00463">
    <property type="entry name" value="ZN2_CY6_FUNGAL_1"/>
    <property type="match status" value="1"/>
</dbReference>
<feature type="region of interest" description="Disordered" evidence="8">
    <location>
        <begin position="186"/>
        <end position="256"/>
    </location>
</feature>
<evidence type="ECO:0000259" key="9">
    <source>
        <dbReference type="PROSITE" id="PS50048"/>
    </source>
</evidence>
<keyword evidence="6" id="KW-0804">Transcription</keyword>
<evidence type="ECO:0000313" key="11">
    <source>
        <dbReference type="Proteomes" id="UP000664203"/>
    </source>
</evidence>
<evidence type="ECO:0000256" key="5">
    <source>
        <dbReference type="ARBA" id="ARBA00023125"/>
    </source>
</evidence>
<protein>
    <recommendedName>
        <fullName evidence="9">Zn(2)-C6 fungal-type domain-containing protein</fullName>
    </recommendedName>
</protein>
<dbReference type="EMBL" id="CAJPDR010000510">
    <property type="protein sequence ID" value="CAF9938391.1"/>
    <property type="molecule type" value="Genomic_DNA"/>
</dbReference>
<gene>
    <name evidence="10" type="ORF">ALECFALPRED_007675</name>
</gene>
<feature type="compositionally biased region" description="Polar residues" evidence="8">
    <location>
        <begin position="24"/>
        <end position="36"/>
    </location>
</feature>
<feature type="region of interest" description="Disordered" evidence="8">
    <location>
        <begin position="1"/>
        <end position="112"/>
    </location>
</feature>
<reference evidence="10" key="1">
    <citation type="submission" date="2021-03" db="EMBL/GenBank/DDBJ databases">
        <authorList>
            <person name="Tagirdzhanova G."/>
        </authorList>
    </citation>
    <scope>NUCLEOTIDE SEQUENCE</scope>
</reference>
<dbReference type="Gene3D" id="4.10.240.10">
    <property type="entry name" value="Zn(2)-C6 fungal-type DNA-binding domain"/>
    <property type="match status" value="1"/>
</dbReference>
<dbReference type="PANTHER" id="PTHR31845">
    <property type="entry name" value="FINGER DOMAIN PROTEIN, PUTATIVE-RELATED"/>
    <property type="match status" value="1"/>
</dbReference>
<feature type="compositionally biased region" description="Polar residues" evidence="8">
    <location>
        <begin position="238"/>
        <end position="256"/>
    </location>
</feature>
<dbReference type="GO" id="GO:0000976">
    <property type="term" value="F:transcription cis-regulatory region binding"/>
    <property type="evidence" value="ECO:0007669"/>
    <property type="project" value="TreeGrafter"/>
</dbReference>
<evidence type="ECO:0000256" key="4">
    <source>
        <dbReference type="ARBA" id="ARBA00023015"/>
    </source>
</evidence>
<name>A0A8H3J0F4_9LECA</name>
<feature type="compositionally biased region" description="Pro residues" evidence="8">
    <location>
        <begin position="45"/>
        <end position="63"/>
    </location>
</feature>
<keyword evidence="2" id="KW-0479">Metal-binding</keyword>
<dbReference type="InterPro" id="IPR007219">
    <property type="entry name" value="XnlR_reg_dom"/>
</dbReference>
<dbReference type="PROSITE" id="PS50048">
    <property type="entry name" value="ZN2_CY6_FUNGAL_2"/>
    <property type="match status" value="1"/>
</dbReference>
<keyword evidence="5" id="KW-0238">DNA-binding</keyword>
<dbReference type="InterPro" id="IPR001138">
    <property type="entry name" value="Zn2Cys6_DnaBD"/>
</dbReference>
<sequence length="831" mass="91806">MDSERPPYPIPQAQASDIDPRLQESVQVPQQYSNLPPISYIPAHGLPPPPPPPQQQQQPPPHHPYSAPQQWQQDAYNPYYVPPPDQQPPPMQHAANYQAYQTNSDAPPPSAEVVFNNDTKRPRACEACRGLKVRCEPDPGTGPCKRCRKANRHCVITAPSRKRQKKTDSRVAELERKIDALTASLHATKEGNLSGSEDDGYGDGDTPQIESSDGRSNQPTSPYATTSASAGRKRRMSEYQQDGNSGSRRPSGSEAMSQISPAHVANMGPRLIAQPKSEAGGPDLESAREVDNVMYGEADVVGRGIIHAETANGLFKHYTEHMAPHMPIVVFAPDISPDVVRRRSPVLFLAILSVASGQDYPDLQATLTKDIMRILADRVFVHGEKSLELVQALQVVTIWYWPEPNGDSKYYQFIHMTAVMAIDLGMHRRQPLLILRKEQILGLPMPKSYLSDPCTTECRRAWLGCYLLCSSIAMGMRRPNLVQPSSHTGDCVRALDISEDAFPSDKILCRWVQLQRLADEFAAQASAEEDSEISVEVRDARTRSAHAHFAKQVSEWEVRNSSELRSRPLSLALNVVKLYMHELAMQYYVGVEPAIVPGDRGKQRIESSTSAMADPSNTPLSSTLGMLDNLLKLSVQGLRSLPVFQFAQIAHGTLTLTKMFNFAKADAEYRTQMPLSAETVEQYVGRLIDLLRAGAEGGKSLPAHSFLMVLHASLNLFQEIKHMSLGDIKEHCGGKFPATNFIQILDLHEPTPTPRQWNYMGDKHPLEKDVFPEGALHLLSEVAAMGKLNGNGHRVEERQMGPQQIAAQAEAMVVRGDGLASAVGKMPANEV</sequence>
<dbReference type="FunFam" id="4.10.240.10:FF:000003">
    <property type="entry name" value="C6 transcription factor (Leu3)"/>
    <property type="match status" value="1"/>
</dbReference>
<dbReference type="GO" id="GO:0005634">
    <property type="term" value="C:nucleus"/>
    <property type="evidence" value="ECO:0007669"/>
    <property type="project" value="UniProtKB-SubCell"/>
</dbReference>
<dbReference type="InterPro" id="IPR051089">
    <property type="entry name" value="prtT"/>
</dbReference>
<dbReference type="SUPFAM" id="SSF57701">
    <property type="entry name" value="Zn2/Cys6 DNA-binding domain"/>
    <property type="match status" value="1"/>
</dbReference>
<comment type="subcellular location">
    <subcellularLocation>
        <location evidence="1">Nucleus</location>
    </subcellularLocation>
</comment>
<dbReference type="Pfam" id="PF00172">
    <property type="entry name" value="Zn_clus"/>
    <property type="match status" value="1"/>
</dbReference>
<evidence type="ECO:0000256" key="2">
    <source>
        <dbReference type="ARBA" id="ARBA00022723"/>
    </source>
</evidence>
<accession>A0A8H3J0F4</accession>
<dbReference type="InterPro" id="IPR036864">
    <property type="entry name" value="Zn2-C6_fun-type_DNA-bd_sf"/>
</dbReference>
<evidence type="ECO:0000256" key="8">
    <source>
        <dbReference type="SAM" id="MobiDB-lite"/>
    </source>
</evidence>
<evidence type="ECO:0000256" key="1">
    <source>
        <dbReference type="ARBA" id="ARBA00004123"/>
    </source>
</evidence>
<keyword evidence="7" id="KW-0539">Nucleus</keyword>
<keyword evidence="4" id="KW-0805">Transcription regulation</keyword>
<feature type="domain" description="Zn(2)-C6 fungal-type" evidence="9">
    <location>
        <begin position="124"/>
        <end position="156"/>
    </location>
</feature>
<dbReference type="GO" id="GO:0001216">
    <property type="term" value="F:DNA-binding transcription activator activity"/>
    <property type="evidence" value="ECO:0007669"/>
    <property type="project" value="UniProtKB-ARBA"/>
</dbReference>
<dbReference type="AlphaFoldDB" id="A0A8H3J0F4"/>
<dbReference type="SMART" id="SM00066">
    <property type="entry name" value="GAL4"/>
    <property type="match status" value="1"/>
</dbReference>
<evidence type="ECO:0000256" key="6">
    <source>
        <dbReference type="ARBA" id="ARBA00023163"/>
    </source>
</evidence>
<dbReference type="Pfam" id="PF04082">
    <property type="entry name" value="Fungal_trans"/>
    <property type="match status" value="1"/>
</dbReference>
<feature type="compositionally biased region" description="Pro residues" evidence="8">
    <location>
        <begin position="80"/>
        <end position="91"/>
    </location>
</feature>
<dbReference type="GO" id="GO:0008270">
    <property type="term" value="F:zinc ion binding"/>
    <property type="evidence" value="ECO:0007669"/>
    <property type="project" value="InterPro"/>
</dbReference>
<feature type="compositionally biased region" description="Pro residues" evidence="8">
    <location>
        <begin position="1"/>
        <end position="10"/>
    </location>
</feature>
<organism evidence="10 11">
    <name type="scientific">Alectoria fallacina</name>
    <dbReference type="NCBI Taxonomy" id="1903189"/>
    <lineage>
        <taxon>Eukaryota</taxon>
        <taxon>Fungi</taxon>
        <taxon>Dikarya</taxon>
        <taxon>Ascomycota</taxon>
        <taxon>Pezizomycotina</taxon>
        <taxon>Lecanoromycetes</taxon>
        <taxon>OSLEUM clade</taxon>
        <taxon>Lecanoromycetidae</taxon>
        <taxon>Lecanorales</taxon>
        <taxon>Lecanorineae</taxon>
        <taxon>Parmeliaceae</taxon>
        <taxon>Alectoria</taxon>
    </lineage>
</organism>